<gene>
    <name evidence="1" type="ORF">PDE_05894</name>
</gene>
<dbReference type="Proteomes" id="UP000019376">
    <property type="component" value="Unassembled WGS sequence"/>
</dbReference>
<name>S7ZJZ2_PENO1</name>
<evidence type="ECO:0000313" key="1">
    <source>
        <dbReference type="EMBL" id="EPS30940.1"/>
    </source>
</evidence>
<dbReference type="OrthoDB" id="3431997at2759"/>
<dbReference type="HOGENOM" id="CLU_1816455_0_0_1"/>
<reference evidence="1 2" key="1">
    <citation type="journal article" date="2013" name="PLoS ONE">
        <title>Genomic and secretomic analyses reveal unique features of the lignocellulolytic enzyme system of Penicillium decumbens.</title>
        <authorList>
            <person name="Liu G."/>
            <person name="Zhang L."/>
            <person name="Wei X."/>
            <person name="Zou G."/>
            <person name="Qin Y."/>
            <person name="Ma L."/>
            <person name="Li J."/>
            <person name="Zheng H."/>
            <person name="Wang S."/>
            <person name="Wang C."/>
            <person name="Xun L."/>
            <person name="Zhao G.-P."/>
            <person name="Zhou Z."/>
            <person name="Qu Y."/>
        </authorList>
    </citation>
    <scope>NUCLEOTIDE SEQUENCE [LARGE SCALE GENOMIC DNA]</scope>
    <source>
        <strain evidence="2">114-2 / CGMCC 5302</strain>
    </source>
</reference>
<evidence type="ECO:0000313" key="2">
    <source>
        <dbReference type="Proteomes" id="UP000019376"/>
    </source>
</evidence>
<dbReference type="AlphaFoldDB" id="S7ZJZ2"/>
<dbReference type="EMBL" id="KB644412">
    <property type="protein sequence ID" value="EPS30940.1"/>
    <property type="molecule type" value="Genomic_DNA"/>
</dbReference>
<keyword evidence="2" id="KW-1185">Reference proteome</keyword>
<accession>S7ZJZ2</accession>
<sequence length="142" mass="15115">MAINGLIHLVLEPYSSVGHRARGAQSWLSVNTCAKLYLGGLRYIWKQTRSHGFGWLALKLVIASTRLIAVYLAGGGLSSRTGQMDFHGNYGEKFQSLALVSTIALQEKLSRAAYRGSRRFVGGRGAGAGSGLAFTRAAGADA</sequence>
<protein>
    <submittedName>
        <fullName evidence="1">Uncharacterized protein</fullName>
    </submittedName>
</protein>
<proteinExistence type="predicted"/>
<organism evidence="1 2">
    <name type="scientific">Penicillium oxalicum (strain 114-2 / CGMCC 5302)</name>
    <name type="common">Penicillium decumbens</name>
    <dbReference type="NCBI Taxonomy" id="933388"/>
    <lineage>
        <taxon>Eukaryota</taxon>
        <taxon>Fungi</taxon>
        <taxon>Dikarya</taxon>
        <taxon>Ascomycota</taxon>
        <taxon>Pezizomycotina</taxon>
        <taxon>Eurotiomycetes</taxon>
        <taxon>Eurotiomycetidae</taxon>
        <taxon>Eurotiales</taxon>
        <taxon>Aspergillaceae</taxon>
        <taxon>Penicillium</taxon>
    </lineage>
</organism>